<protein>
    <recommendedName>
        <fullName evidence="4">DUF2567 domain-containing protein</fullName>
    </recommendedName>
</protein>
<evidence type="ECO:0000256" key="1">
    <source>
        <dbReference type="SAM" id="Phobius"/>
    </source>
</evidence>
<organism evidence="2 3">
    <name type="scientific">Nocardioides albus</name>
    <dbReference type="NCBI Taxonomy" id="1841"/>
    <lineage>
        <taxon>Bacteria</taxon>
        <taxon>Bacillati</taxon>
        <taxon>Actinomycetota</taxon>
        <taxon>Actinomycetes</taxon>
        <taxon>Propionibacteriales</taxon>
        <taxon>Nocardioidaceae</taxon>
        <taxon>Nocardioides</taxon>
    </lineage>
</organism>
<keyword evidence="1" id="KW-1133">Transmembrane helix</keyword>
<keyword evidence="1" id="KW-0472">Membrane</keyword>
<feature type="transmembrane region" description="Helical" evidence="1">
    <location>
        <begin position="120"/>
        <end position="142"/>
    </location>
</feature>
<dbReference type="RefSeq" id="WP_183545283.1">
    <property type="nucleotide sequence ID" value="NZ_BMQT01000002.1"/>
</dbReference>
<sequence>MPDNLIVPPPPSLAAPIRRTARPDLSRPVLVQVAIIMVAFVVGGLVAGLAAVTLWTPPTGMVLEGKWYRGLISIDPPAIGQNIDQGVFAATAWFSVCAIVLGLLVGIAAAIWLNRSELVTLAALTLGGTIGGGLMLLVTSLLSPEDPNGLAKGAADGTVLEDSFQLASPWLVLLVPGSAMLALMVIFLMWAPHPAEVHELDGQQAAVER</sequence>
<gene>
    <name evidence="2" type="ORF">FHS12_002306</name>
</gene>
<dbReference type="Proteomes" id="UP000577707">
    <property type="component" value="Unassembled WGS sequence"/>
</dbReference>
<feature type="transmembrane region" description="Helical" evidence="1">
    <location>
        <begin position="92"/>
        <end position="113"/>
    </location>
</feature>
<feature type="transmembrane region" description="Helical" evidence="1">
    <location>
        <begin position="170"/>
        <end position="191"/>
    </location>
</feature>
<dbReference type="AlphaFoldDB" id="A0A7W5A4P3"/>
<evidence type="ECO:0000313" key="2">
    <source>
        <dbReference type="EMBL" id="MBB3089360.1"/>
    </source>
</evidence>
<accession>A0A7W5A4P3</accession>
<name>A0A7W5A4P3_9ACTN</name>
<keyword evidence="1" id="KW-0812">Transmembrane</keyword>
<proteinExistence type="predicted"/>
<reference evidence="2 3" key="1">
    <citation type="submission" date="2020-08" db="EMBL/GenBank/DDBJ databases">
        <title>Genomic Encyclopedia of Type Strains, Phase III (KMG-III): the genomes of soil and plant-associated and newly described type strains.</title>
        <authorList>
            <person name="Whitman W."/>
        </authorList>
    </citation>
    <scope>NUCLEOTIDE SEQUENCE [LARGE SCALE GENOMIC DNA]</scope>
    <source>
        <strain evidence="2 3">CECT 3302</strain>
    </source>
</reference>
<keyword evidence="3" id="KW-1185">Reference proteome</keyword>
<evidence type="ECO:0008006" key="4">
    <source>
        <dbReference type="Google" id="ProtNLM"/>
    </source>
</evidence>
<comment type="caution">
    <text evidence="2">The sequence shown here is derived from an EMBL/GenBank/DDBJ whole genome shotgun (WGS) entry which is preliminary data.</text>
</comment>
<feature type="transmembrane region" description="Helical" evidence="1">
    <location>
        <begin position="29"/>
        <end position="55"/>
    </location>
</feature>
<evidence type="ECO:0000313" key="3">
    <source>
        <dbReference type="Proteomes" id="UP000577707"/>
    </source>
</evidence>
<dbReference type="EMBL" id="JACHXG010000004">
    <property type="protein sequence ID" value="MBB3089360.1"/>
    <property type="molecule type" value="Genomic_DNA"/>
</dbReference>